<reference evidence="2 3" key="1">
    <citation type="journal article" date="2021" name="BMC Genomics">
        <title>Datura genome reveals duplications of psychoactive alkaloid biosynthetic genes and high mutation rate following tissue culture.</title>
        <authorList>
            <person name="Rajewski A."/>
            <person name="Carter-House D."/>
            <person name="Stajich J."/>
            <person name="Litt A."/>
        </authorList>
    </citation>
    <scope>NUCLEOTIDE SEQUENCE [LARGE SCALE GENOMIC DNA]</scope>
    <source>
        <strain evidence="2">AR-01</strain>
    </source>
</reference>
<evidence type="ECO:0000256" key="1">
    <source>
        <dbReference type="SAM" id="MobiDB-lite"/>
    </source>
</evidence>
<accession>A0ABS8WVY9</accession>
<feature type="region of interest" description="Disordered" evidence="1">
    <location>
        <begin position="1"/>
        <end position="36"/>
    </location>
</feature>
<keyword evidence="3" id="KW-1185">Reference proteome</keyword>
<name>A0ABS8WVY9_DATST</name>
<gene>
    <name evidence="2" type="ORF">HAX54_006251</name>
</gene>
<dbReference type="Proteomes" id="UP000823775">
    <property type="component" value="Unassembled WGS sequence"/>
</dbReference>
<organism evidence="2 3">
    <name type="scientific">Datura stramonium</name>
    <name type="common">Jimsonweed</name>
    <name type="synonym">Common thornapple</name>
    <dbReference type="NCBI Taxonomy" id="4076"/>
    <lineage>
        <taxon>Eukaryota</taxon>
        <taxon>Viridiplantae</taxon>
        <taxon>Streptophyta</taxon>
        <taxon>Embryophyta</taxon>
        <taxon>Tracheophyta</taxon>
        <taxon>Spermatophyta</taxon>
        <taxon>Magnoliopsida</taxon>
        <taxon>eudicotyledons</taxon>
        <taxon>Gunneridae</taxon>
        <taxon>Pentapetalae</taxon>
        <taxon>asterids</taxon>
        <taxon>lamiids</taxon>
        <taxon>Solanales</taxon>
        <taxon>Solanaceae</taxon>
        <taxon>Solanoideae</taxon>
        <taxon>Datureae</taxon>
        <taxon>Datura</taxon>
    </lineage>
</organism>
<comment type="caution">
    <text evidence="2">The sequence shown here is derived from an EMBL/GenBank/DDBJ whole genome shotgun (WGS) entry which is preliminary data.</text>
</comment>
<evidence type="ECO:0000313" key="2">
    <source>
        <dbReference type="EMBL" id="MCE3216361.1"/>
    </source>
</evidence>
<protein>
    <submittedName>
        <fullName evidence="2">Uncharacterized protein</fullName>
    </submittedName>
</protein>
<evidence type="ECO:0000313" key="3">
    <source>
        <dbReference type="Proteomes" id="UP000823775"/>
    </source>
</evidence>
<feature type="compositionally biased region" description="Basic and acidic residues" evidence="1">
    <location>
        <begin position="18"/>
        <end position="28"/>
    </location>
</feature>
<dbReference type="EMBL" id="JACEIK010013107">
    <property type="protein sequence ID" value="MCE3216361.1"/>
    <property type="molecule type" value="Genomic_DNA"/>
</dbReference>
<sequence>MSRSFFNSASVTPVTRKAMREGEGKETLSEPFADEILPTAPNVDGVEVVGGTAMKASSALVAAPYALV</sequence>
<proteinExistence type="predicted"/>
<feature type="compositionally biased region" description="Polar residues" evidence="1">
    <location>
        <begin position="1"/>
        <end position="13"/>
    </location>
</feature>